<dbReference type="SUPFAM" id="SSF55729">
    <property type="entry name" value="Acyl-CoA N-acyltransferases (Nat)"/>
    <property type="match status" value="1"/>
</dbReference>
<dbReference type="PROSITE" id="PS51186">
    <property type="entry name" value="GNAT"/>
    <property type="match status" value="1"/>
</dbReference>
<dbReference type="InterPro" id="IPR052564">
    <property type="entry name" value="N-acetyltrans/Recomb-assoc"/>
</dbReference>
<dbReference type="CDD" id="cd04301">
    <property type="entry name" value="NAT_SF"/>
    <property type="match status" value="1"/>
</dbReference>
<dbReference type="RefSeq" id="WP_093979410.1">
    <property type="nucleotide sequence ID" value="NZ_CP022515.1"/>
</dbReference>
<dbReference type="InterPro" id="IPR000182">
    <property type="entry name" value="GNAT_dom"/>
</dbReference>
<proteinExistence type="predicted"/>
<gene>
    <name evidence="2" type="ORF">AREALGSMS7_03634</name>
</gene>
<sequence length="145" mass="16716">MKVEISDFEENDRTRLQQIYYEVRNSTFTWLPKDSVDKSSFNQDIEGEYILVAKVGAEIVGFASIWLQDSFLHHLYISKHYQRKGIGTLLLNKIIEKANSDLSLKCLKQNKSGVHFYLKSGWVAVSEGTSNEGEYILFKYPISNL</sequence>
<keyword evidence="2" id="KW-0808">Transferase</keyword>
<dbReference type="AlphaFoldDB" id="A0A221V0K4"/>
<protein>
    <submittedName>
        <fullName evidence="2">Putative acetyltransferase</fullName>
    </submittedName>
</protein>
<dbReference type="EMBL" id="CP022515">
    <property type="protein sequence ID" value="ASO07053.1"/>
    <property type="molecule type" value="Genomic_DNA"/>
</dbReference>
<dbReference type="Proteomes" id="UP000204551">
    <property type="component" value="Chromosome"/>
</dbReference>
<dbReference type="Pfam" id="PF13673">
    <property type="entry name" value="Acetyltransf_10"/>
    <property type="match status" value="1"/>
</dbReference>
<evidence type="ECO:0000313" key="3">
    <source>
        <dbReference type="Proteomes" id="UP000204551"/>
    </source>
</evidence>
<organism evidence="2 3">
    <name type="scientific">Arenibacter algicola</name>
    <dbReference type="NCBI Taxonomy" id="616991"/>
    <lineage>
        <taxon>Bacteria</taxon>
        <taxon>Pseudomonadati</taxon>
        <taxon>Bacteroidota</taxon>
        <taxon>Flavobacteriia</taxon>
        <taxon>Flavobacteriales</taxon>
        <taxon>Flavobacteriaceae</taxon>
        <taxon>Arenibacter</taxon>
    </lineage>
</organism>
<feature type="domain" description="N-acetyltransferase" evidence="1">
    <location>
        <begin position="3"/>
        <end position="142"/>
    </location>
</feature>
<dbReference type="eggNOG" id="COG0456">
    <property type="taxonomic scope" value="Bacteria"/>
</dbReference>
<dbReference type="Gene3D" id="3.40.630.30">
    <property type="match status" value="1"/>
</dbReference>
<dbReference type="KEGG" id="aalg:AREALGSMS7_03634"/>
<evidence type="ECO:0000259" key="1">
    <source>
        <dbReference type="PROSITE" id="PS51186"/>
    </source>
</evidence>
<reference evidence="2 3" key="1">
    <citation type="submission" date="2017-07" db="EMBL/GenBank/DDBJ databases">
        <title>Genome Sequence of Arenibacter algicola Strain SMS7 Isolated from a culture of the Diatom Skeletonema marinoi.</title>
        <authorList>
            <person name="Topel M."/>
            <person name="Pinder M.I.M."/>
            <person name="Johansson O.N."/>
            <person name="Kourtchenko O."/>
            <person name="Godhe A."/>
            <person name="Clarke A.K."/>
        </authorList>
    </citation>
    <scope>NUCLEOTIDE SEQUENCE [LARGE SCALE GENOMIC DNA]</scope>
    <source>
        <strain evidence="2 3">SMS7</strain>
    </source>
</reference>
<name>A0A221V0K4_9FLAO</name>
<dbReference type="PANTHER" id="PTHR43451">
    <property type="entry name" value="ACETYLTRANSFERASE (GNAT) FAMILY PROTEIN"/>
    <property type="match status" value="1"/>
</dbReference>
<dbReference type="STRING" id="616991.GCA_000733925_01897"/>
<evidence type="ECO:0000313" key="2">
    <source>
        <dbReference type="EMBL" id="ASO07053.1"/>
    </source>
</evidence>
<accession>A0A221V0K4</accession>
<dbReference type="GO" id="GO:0016747">
    <property type="term" value="F:acyltransferase activity, transferring groups other than amino-acyl groups"/>
    <property type="evidence" value="ECO:0007669"/>
    <property type="project" value="InterPro"/>
</dbReference>
<dbReference type="InterPro" id="IPR016181">
    <property type="entry name" value="Acyl_CoA_acyltransferase"/>
</dbReference>
<dbReference type="PANTHER" id="PTHR43451:SF1">
    <property type="entry name" value="ACETYLTRANSFERASE"/>
    <property type="match status" value="1"/>
</dbReference>